<dbReference type="SUPFAM" id="SSF81383">
    <property type="entry name" value="F-box domain"/>
    <property type="match status" value="1"/>
</dbReference>
<evidence type="ECO:0000256" key="1">
    <source>
        <dbReference type="SAM" id="MobiDB-lite"/>
    </source>
</evidence>
<reference evidence="5" key="2">
    <citation type="submission" date="2025-08" db="UniProtKB">
        <authorList>
            <consortium name="RefSeq"/>
        </authorList>
    </citation>
    <scope>IDENTIFICATION</scope>
    <source>
        <tissue evidence="5">Leaf</tissue>
    </source>
</reference>
<feature type="compositionally biased region" description="Basic and acidic residues" evidence="1">
    <location>
        <begin position="254"/>
        <end position="266"/>
    </location>
</feature>
<dbReference type="InterPro" id="IPR036047">
    <property type="entry name" value="F-box-like_dom_sf"/>
</dbReference>
<name>A0ABM0T0W6_CAMSA</name>
<dbReference type="InterPro" id="IPR001810">
    <property type="entry name" value="F-box_dom"/>
</dbReference>
<sequence>MKKSSSPISLINYLILEILSRLPSKSVARFHCVSKLWDSMLGSPYFKELFMTRSSAKQRLLFAIHENGVWSFFSSPQSSSTLVADAEFHVKFSPKDLKISYCADIRKFSCGYASGLLYMYGDRYEARPVKCNPIIGRYAILPNRYTYRRAYSFFGFDPIDKQHKALSMAYPFGPGHHKILTFGDGDMMITNTLQPVEIQCFGEEVKNCCSVLTFLNHVEDLDVNDINYSNQYILHWRRQNIWDHQIQNQTDQKGQGEEDRDKIGVR</sequence>
<evidence type="ECO:0000313" key="4">
    <source>
        <dbReference type="Proteomes" id="UP000694864"/>
    </source>
</evidence>
<evidence type="ECO:0000259" key="2">
    <source>
        <dbReference type="Pfam" id="PF00646"/>
    </source>
</evidence>
<gene>
    <name evidence="5" type="primary">LOC104704799</name>
</gene>
<feature type="region of interest" description="Disordered" evidence="1">
    <location>
        <begin position="247"/>
        <end position="266"/>
    </location>
</feature>
<dbReference type="GeneID" id="104704799"/>
<protein>
    <submittedName>
        <fullName evidence="5">F-box protein At2g16450-like</fullName>
    </submittedName>
</protein>
<dbReference type="Proteomes" id="UP000694864">
    <property type="component" value="Chromosome 7"/>
</dbReference>
<dbReference type="Pfam" id="PF08268">
    <property type="entry name" value="FBA_3"/>
    <property type="match status" value="1"/>
</dbReference>
<reference evidence="4" key="1">
    <citation type="journal article" date="2014" name="Nat. Commun.">
        <title>The emerging biofuel crop Camelina sativa retains a highly undifferentiated hexaploid genome structure.</title>
        <authorList>
            <person name="Kagale S."/>
            <person name="Koh C."/>
            <person name="Nixon J."/>
            <person name="Bollina V."/>
            <person name="Clarke W.E."/>
            <person name="Tuteja R."/>
            <person name="Spillane C."/>
            <person name="Robinson S.J."/>
            <person name="Links M.G."/>
            <person name="Clarke C."/>
            <person name="Higgins E.E."/>
            <person name="Huebert T."/>
            <person name="Sharpe A.G."/>
            <person name="Parkin I.A."/>
        </authorList>
    </citation>
    <scope>NUCLEOTIDE SEQUENCE [LARGE SCALE GENOMIC DNA]</scope>
    <source>
        <strain evidence="4">cv. DH55</strain>
    </source>
</reference>
<dbReference type="PANTHER" id="PTHR31111">
    <property type="entry name" value="BNAA05G37150D PROTEIN-RELATED"/>
    <property type="match status" value="1"/>
</dbReference>
<accession>A0ABM0T0W6</accession>
<organism evidence="4 5">
    <name type="scientific">Camelina sativa</name>
    <name type="common">False flax</name>
    <name type="synonym">Myagrum sativum</name>
    <dbReference type="NCBI Taxonomy" id="90675"/>
    <lineage>
        <taxon>Eukaryota</taxon>
        <taxon>Viridiplantae</taxon>
        <taxon>Streptophyta</taxon>
        <taxon>Embryophyta</taxon>
        <taxon>Tracheophyta</taxon>
        <taxon>Spermatophyta</taxon>
        <taxon>Magnoliopsida</taxon>
        <taxon>eudicotyledons</taxon>
        <taxon>Gunneridae</taxon>
        <taxon>Pentapetalae</taxon>
        <taxon>rosids</taxon>
        <taxon>malvids</taxon>
        <taxon>Brassicales</taxon>
        <taxon>Brassicaceae</taxon>
        <taxon>Camelineae</taxon>
        <taxon>Camelina</taxon>
    </lineage>
</organism>
<feature type="domain" description="F-box associated beta-propeller type 3" evidence="3">
    <location>
        <begin position="59"/>
        <end position="185"/>
    </location>
</feature>
<dbReference type="PANTHER" id="PTHR31111:SF130">
    <property type="entry name" value="F-BOX ASSOCIATED UBIQUITINATION EFFECTOR FAMILY PROTEIN"/>
    <property type="match status" value="1"/>
</dbReference>
<dbReference type="RefSeq" id="XP_010419133.1">
    <property type="nucleotide sequence ID" value="XM_010420831.1"/>
</dbReference>
<keyword evidence="4" id="KW-1185">Reference proteome</keyword>
<dbReference type="Pfam" id="PF00646">
    <property type="entry name" value="F-box"/>
    <property type="match status" value="1"/>
</dbReference>
<dbReference type="InterPro" id="IPR013187">
    <property type="entry name" value="F-box-assoc_dom_typ3"/>
</dbReference>
<evidence type="ECO:0000259" key="3">
    <source>
        <dbReference type="Pfam" id="PF08268"/>
    </source>
</evidence>
<feature type="domain" description="F-box" evidence="2">
    <location>
        <begin position="13"/>
        <end position="47"/>
    </location>
</feature>
<evidence type="ECO:0000313" key="5">
    <source>
        <dbReference type="RefSeq" id="XP_010419133.1"/>
    </source>
</evidence>
<proteinExistence type="predicted"/>